<dbReference type="Gene3D" id="2.30.42.10">
    <property type="match status" value="1"/>
</dbReference>
<dbReference type="GO" id="GO:0043034">
    <property type="term" value="C:costamere"/>
    <property type="evidence" value="ECO:0007669"/>
    <property type="project" value="TreeGrafter"/>
</dbReference>
<dbReference type="PROSITE" id="PS50106">
    <property type="entry name" value="PDZ"/>
    <property type="match status" value="1"/>
</dbReference>
<name>A0A3Q3JI91_MONAL</name>
<evidence type="ECO:0000256" key="1">
    <source>
        <dbReference type="ARBA" id="ARBA00004123"/>
    </source>
</evidence>
<dbReference type="PANTHER" id="PTHR23348:SF41">
    <property type="entry name" value="NEUROBLAST DIFFERENTIATION-ASSOCIATED PROTEIN AHNAK"/>
    <property type="match status" value="1"/>
</dbReference>
<keyword evidence="5" id="KW-1185">Reference proteome</keyword>
<dbReference type="STRING" id="43700.ENSMALP00000019109"/>
<dbReference type="InterPro" id="IPR001478">
    <property type="entry name" value="PDZ"/>
</dbReference>
<evidence type="ECO:0000313" key="5">
    <source>
        <dbReference type="Proteomes" id="UP000261600"/>
    </source>
</evidence>
<protein>
    <recommendedName>
        <fullName evidence="3">PDZ domain-containing protein</fullName>
    </recommendedName>
</protein>
<sequence>MAEEEETREVLFPDWEGPDKTGLTIEQKSGGEIFVKEVKGESPAARSGKVYEGDQIVGATIYFDNMSSEETAELLKTLNRHKVGLKLQNKGEKSPYCSPSSTPCRPNISISDVDVNLKAPKVKGDMDMSQQIEGDIKPAEVDIKGPDTDI</sequence>
<organism evidence="4 5">
    <name type="scientific">Monopterus albus</name>
    <name type="common">Swamp eel</name>
    <dbReference type="NCBI Taxonomy" id="43700"/>
    <lineage>
        <taxon>Eukaryota</taxon>
        <taxon>Metazoa</taxon>
        <taxon>Chordata</taxon>
        <taxon>Craniata</taxon>
        <taxon>Vertebrata</taxon>
        <taxon>Euteleostomi</taxon>
        <taxon>Actinopterygii</taxon>
        <taxon>Neopterygii</taxon>
        <taxon>Teleostei</taxon>
        <taxon>Neoteleostei</taxon>
        <taxon>Acanthomorphata</taxon>
        <taxon>Anabantaria</taxon>
        <taxon>Synbranchiformes</taxon>
        <taxon>Synbranchidae</taxon>
        <taxon>Monopterus</taxon>
    </lineage>
</organism>
<evidence type="ECO:0000259" key="3">
    <source>
        <dbReference type="PROSITE" id="PS50106"/>
    </source>
</evidence>
<dbReference type="InterPro" id="IPR036034">
    <property type="entry name" value="PDZ_sf"/>
</dbReference>
<reference evidence="4" key="1">
    <citation type="submission" date="2025-08" db="UniProtKB">
        <authorList>
            <consortium name="Ensembl"/>
        </authorList>
    </citation>
    <scope>IDENTIFICATION</scope>
</reference>
<keyword evidence="2" id="KW-0539">Nucleus</keyword>
<dbReference type="GO" id="GO:0005634">
    <property type="term" value="C:nucleus"/>
    <property type="evidence" value="ECO:0007669"/>
    <property type="project" value="UniProtKB-SubCell"/>
</dbReference>
<dbReference type="Ensembl" id="ENSMALT00000019490.1">
    <property type="protein sequence ID" value="ENSMALP00000019109.1"/>
    <property type="gene ID" value="ENSMALG00000013345.1"/>
</dbReference>
<dbReference type="Pfam" id="PF00595">
    <property type="entry name" value="PDZ"/>
    <property type="match status" value="1"/>
</dbReference>
<dbReference type="AlphaFoldDB" id="A0A3Q3JI91"/>
<feature type="domain" description="PDZ" evidence="3">
    <location>
        <begin position="9"/>
        <end position="76"/>
    </location>
</feature>
<accession>A0A3Q3JI91</accession>
<reference evidence="4" key="2">
    <citation type="submission" date="2025-09" db="UniProtKB">
        <authorList>
            <consortium name="Ensembl"/>
        </authorList>
    </citation>
    <scope>IDENTIFICATION</scope>
</reference>
<dbReference type="SUPFAM" id="SSF50156">
    <property type="entry name" value="PDZ domain-like"/>
    <property type="match status" value="1"/>
</dbReference>
<evidence type="ECO:0000313" key="4">
    <source>
        <dbReference type="Ensembl" id="ENSMALP00000019109.1"/>
    </source>
</evidence>
<dbReference type="PANTHER" id="PTHR23348">
    <property type="entry name" value="PERIAXIN/AHNAK"/>
    <property type="match status" value="1"/>
</dbReference>
<dbReference type="GO" id="GO:0043484">
    <property type="term" value="P:regulation of RNA splicing"/>
    <property type="evidence" value="ECO:0007669"/>
    <property type="project" value="TreeGrafter"/>
</dbReference>
<dbReference type="InterPro" id="IPR052082">
    <property type="entry name" value="Myelin_sheath_structural"/>
</dbReference>
<evidence type="ECO:0000256" key="2">
    <source>
        <dbReference type="ARBA" id="ARBA00023242"/>
    </source>
</evidence>
<dbReference type="Proteomes" id="UP000261600">
    <property type="component" value="Unplaced"/>
</dbReference>
<proteinExistence type="predicted"/>
<comment type="subcellular location">
    <subcellularLocation>
        <location evidence="1">Nucleus</location>
    </subcellularLocation>
</comment>